<keyword evidence="11" id="KW-0496">Mitochondrion</keyword>
<evidence type="ECO:0000256" key="16">
    <source>
        <dbReference type="ARBA" id="ARBA00066458"/>
    </source>
</evidence>
<dbReference type="AlphaFoldDB" id="A0A9P9HJ53"/>
<keyword evidence="6 19" id="KW-0285">Flavoprotein</keyword>
<comment type="subcellular location">
    <subcellularLocation>
        <location evidence="3">Mitochondrion intermembrane space</location>
    </subcellularLocation>
</comment>
<dbReference type="PROSITE" id="PS51349">
    <property type="entry name" value="FMN_HYDROXY_ACID_DH_2"/>
    <property type="match status" value="1"/>
</dbReference>
<feature type="binding site" evidence="19">
    <location>
        <begin position="106"/>
        <end position="108"/>
    </location>
    <ligand>
        <name>FMN</name>
        <dbReference type="ChEBI" id="CHEBI:58210"/>
    </ligand>
</feature>
<evidence type="ECO:0000256" key="12">
    <source>
        <dbReference type="ARBA" id="ARBA00024042"/>
    </source>
</evidence>
<dbReference type="InterPro" id="IPR000262">
    <property type="entry name" value="FMN-dep_DH"/>
</dbReference>
<evidence type="ECO:0000256" key="20">
    <source>
        <dbReference type="SAM" id="MobiDB-lite"/>
    </source>
</evidence>
<dbReference type="Pfam" id="PF01070">
    <property type="entry name" value="FMN_dh"/>
    <property type="match status" value="1"/>
</dbReference>
<dbReference type="PANTHER" id="PTHR10578">
    <property type="entry name" value="S -2-HYDROXY-ACID OXIDASE-RELATED"/>
    <property type="match status" value="1"/>
</dbReference>
<evidence type="ECO:0000256" key="7">
    <source>
        <dbReference type="ARBA" id="ARBA00022643"/>
    </source>
</evidence>
<evidence type="ECO:0000256" key="2">
    <source>
        <dbReference type="ARBA" id="ARBA00001970"/>
    </source>
</evidence>
<dbReference type="SUPFAM" id="SSF51395">
    <property type="entry name" value="FMN-linked oxidoreductases"/>
    <property type="match status" value="1"/>
</dbReference>
<evidence type="ECO:0000256" key="17">
    <source>
        <dbReference type="ARBA" id="ARBA00068515"/>
    </source>
</evidence>
<feature type="binding site" evidence="19">
    <location>
        <position position="160"/>
    </location>
    <ligand>
        <name>glyoxylate</name>
        <dbReference type="ChEBI" id="CHEBI:36655"/>
    </ligand>
</feature>
<evidence type="ECO:0000256" key="8">
    <source>
        <dbReference type="ARBA" id="ARBA00022723"/>
    </source>
</evidence>
<comment type="similarity">
    <text evidence="12">Belongs to the FMN-dependent alpha-hydroxy acid dehydrogenase family.</text>
</comment>
<keyword evidence="9" id="KW-0560">Oxidoreductase</keyword>
<proteinExistence type="inferred from homology"/>
<dbReference type="OrthoDB" id="1925334at2759"/>
<evidence type="ECO:0000256" key="3">
    <source>
        <dbReference type="ARBA" id="ARBA00004569"/>
    </source>
</evidence>
<dbReference type="GO" id="GO:0004460">
    <property type="term" value="F:L-lactate dehydrogenase (cytochrome) activity"/>
    <property type="evidence" value="ECO:0007669"/>
    <property type="project" value="UniProtKB-EC"/>
</dbReference>
<organism evidence="22 23">
    <name type="scientific">Fusarium solani</name>
    <name type="common">Filamentous fungus</name>
    <dbReference type="NCBI Taxonomy" id="169388"/>
    <lineage>
        <taxon>Eukaryota</taxon>
        <taxon>Fungi</taxon>
        <taxon>Dikarya</taxon>
        <taxon>Ascomycota</taxon>
        <taxon>Pezizomycotina</taxon>
        <taxon>Sordariomycetes</taxon>
        <taxon>Hypocreomycetidae</taxon>
        <taxon>Hypocreales</taxon>
        <taxon>Nectriaceae</taxon>
        <taxon>Fusarium</taxon>
        <taxon>Fusarium solani species complex</taxon>
    </lineage>
</organism>
<feature type="region of interest" description="Disordered" evidence="20">
    <location>
        <begin position="198"/>
        <end position="223"/>
    </location>
</feature>
<dbReference type="CDD" id="cd02922">
    <property type="entry name" value="FCB2_FMN"/>
    <property type="match status" value="1"/>
</dbReference>
<dbReference type="InterPro" id="IPR013785">
    <property type="entry name" value="Aldolase_TIM"/>
</dbReference>
<dbReference type="PIRSF" id="PIRSF000138">
    <property type="entry name" value="Al-hdrx_acd_dh"/>
    <property type="match status" value="1"/>
</dbReference>
<evidence type="ECO:0000256" key="6">
    <source>
        <dbReference type="ARBA" id="ARBA00022630"/>
    </source>
</evidence>
<evidence type="ECO:0000256" key="1">
    <source>
        <dbReference type="ARBA" id="ARBA00001917"/>
    </source>
</evidence>
<sequence>MSDLAAMESETPNIPPPRVVELPPDVPKLEEILSANDFALAAQKALTPKAWAFYSSAATDLVTVNKNRELIRRVMLRPRILRNVSSVRIDRKILGLDSKAPFIMCPAAMATLAHPDGELGWSRAAANEGIFEIISSNASYSLPSIIAAAPPGHPFFLQLYVNSNRPKTVELLRRARSLGIKAIFVTVDAPVPGKREADERAAQDVVIKSEMSGSESSKDNKGSGLGRLMGQYIDKSLNWEDLKWIREESSVPIVLKGVQTVEDVKLAVEYGVDGVMLSNHGGRSLDGAQASILILLEVRKRFPEAFQHLEIFIDGGFERGSDILKAIALGATAVGIARPFLYSLVYGQKGVEHLSQILKDELETSLRLAGLTSLDQATPDLVNTLDVDYLVPSGGAESCPMSRVRSKL</sequence>
<evidence type="ECO:0000256" key="15">
    <source>
        <dbReference type="ARBA" id="ARBA00061589"/>
    </source>
</evidence>
<evidence type="ECO:0000256" key="5">
    <source>
        <dbReference type="ARBA" id="ARBA00022617"/>
    </source>
</evidence>
<comment type="catalytic activity">
    <reaction evidence="13">
        <text>(S)-lactate + 2 Fe(III)-[cytochrome c] = 2 Fe(II)-[cytochrome c] + pyruvate + 2 H(+)</text>
        <dbReference type="Rhea" id="RHEA:19909"/>
        <dbReference type="Rhea" id="RHEA-COMP:10350"/>
        <dbReference type="Rhea" id="RHEA-COMP:14399"/>
        <dbReference type="ChEBI" id="CHEBI:15361"/>
        <dbReference type="ChEBI" id="CHEBI:15378"/>
        <dbReference type="ChEBI" id="CHEBI:16651"/>
        <dbReference type="ChEBI" id="CHEBI:29033"/>
        <dbReference type="ChEBI" id="CHEBI:29034"/>
        <dbReference type="EC" id="1.1.2.3"/>
    </reaction>
    <physiologicalReaction direction="left-to-right" evidence="13">
        <dbReference type="Rhea" id="RHEA:19910"/>
    </physiologicalReaction>
</comment>
<dbReference type="FunFam" id="3.20.20.70:FF:000062">
    <property type="entry name" value="Cytochrome b2, mitochondrial, putative"/>
    <property type="match status" value="1"/>
</dbReference>
<keyword evidence="23" id="KW-1185">Reference proteome</keyword>
<evidence type="ECO:0000256" key="18">
    <source>
        <dbReference type="PIRSR" id="PIRSR000138-1"/>
    </source>
</evidence>
<evidence type="ECO:0000256" key="14">
    <source>
        <dbReference type="ARBA" id="ARBA00061137"/>
    </source>
</evidence>
<dbReference type="GO" id="GO:0005758">
    <property type="term" value="C:mitochondrial intermembrane space"/>
    <property type="evidence" value="ECO:0007669"/>
    <property type="project" value="UniProtKB-SubCell"/>
</dbReference>
<feature type="active site" description="Proton acceptor" evidence="18">
    <location>
        <position position="280"/>
    </location>
</feature>
<comment type="subunit">
    <text evidence="4">Homotetramer.</text>
</comment>
<protein>
    <recommendedName>
        <fullName evidence="17">L-lactate dehydrogenase (cytochrome)</fullName>
        <ecNumber evidence="16">1.1.2.3</ecNumber>
    </recommendedName>
</protein>
<name>A0A9P9HJ53_FUSSL</name>
<feature type="binding site" evidence="19">
    <location>
        <position position="186"/>
    </location>
    <ligand>
        <name>FMN</name>
        <dbReference type="ChEBI" id="CHEBI:58210"/>
    </ligand>
</feature>
<evidence type="ECO:0000256" key="13">
    <source>
        <dbReference type="ARBA" id="ARBA00052399"/>
    </source>
</evidence>
<dbReference type="Gene3D" id="3.20.20.70">
    <property type="entry name" value="Aldolase class I"/>
    <property type="match status" value="1"/>
</dbReference>
<feature type="binding site" evidence="19">
    <location>
        <position position="280"/>
    </location>
    <ligand>
        <name>glyoxylate</name>
        <dbReference type="ChEBI" id="CHEBI:36655"/>
    </ligand>
</feature>
<comment type="similarity">
    <text evidence="14">In the C-terminal section; belongs to the FMN-dependent alpha-hydroxy acid dehydrogenase family.</text>
</comment>
<reference evidence="22" key="1">
    <citation type="journal article" date="2021" name="Nat. Commun.">
        <title>Genetic determinants of endophytism in the Arabidopsis root mycobiome.</title>
        <authorList>
            <person name="Mesny F."/>
            <person name="Miyauchi S."/>
            <person name="Thiergart T."/>
            <person name="Pickel B."/>
            <person name="Atanasova L."/>
            <person name="Karlsson M."/>
            <person name="Huettel B."/>
            <person name="Barry K.W."/>
            <person name="Haridas S."/>
            <person name="Chen C."/>
            <person name="Bauer D."/>
            <person name="Andreopoulos W."/>
            <person name="Pangilinan J."/>
            <person name="LaButti K."/>
            <person name="Riley R."/>
            <person name="Lipzen A."/>
            <person name="Clum A."/>
            <person name="Drula E."/>
            <person name="Henrissat B."/>
            <person name="Kohler A."/>
            <person name="Grigoriev I.V."/>
            <person name="Martin F.M."/>
            <person name="Hacquard S."/>
        </authorList>
    </citation>
    <scope>NUCLEOTIDE SEQUENCE</scope>
    <source>
        <strain evidence="22">FSSC 5 MPI-SDFR-AT-0091</strain>
    </source>
</reference>
<dbReference type="GO" id="GO:0010181">
    <property type="term" value="F:FMN binding"/>
    <property type="evidence" value="ECO:0007669"/>
    <property type="project" value="InterPro"/>
</dbReference>
<evidence type="ECO:0000256" key="9">
    <source>
        <dbReference type="ARBA" id="ARBA00023002"/>
    </source>
</evidence>
<feature type="domain" description="FMN hydroxy acid dehydrogenase" evidence="21">
    <location>
        <begin position="27"/>
        <end position="387"/>
    </location>
</feature>
<feature type="binding site" evidence="19">
    <location>
        <position position="278"/>
    </location>
    <ligand>
        <name>FMN</name>
        <dbReference type="ChEBI" id="CHEBI:58210"/>
    </ligand>
</feature>
<dbReference type="EMBL" id="JAGTJS010000009">
    <property type="protein sequence ID" value="KAH7258530.1"/>
    <property type="molecule type" value="Genomic_DNA"/>
</dbReference>
<feature type="binding site" evidence="19">
    <location>
        <position position="158"/>
    </location>
    <ligand>
        <name>FMN</name>
        <dbReference type="ChEBI" id="CHEBI:58210"/>
    </ligand>
</feature>
<feature type="binding site" evidence="19">
    <location>
        <position position="135"/>
    </location>
    <ligand>
        <name>FMN</name>
        <dbReference type="ChEBI" id="CHEBI:58210"/>
    </ligand>
</feature>
<dbReference type="Proteomes" id="UP000736672">
    <property type="component" value="Unassembled WGS sequence"/>
</dbReference>
<comment type="cofactor">
    <cofactor evidence="1">
        <name>FMN</name>
        <dbReference type="ChEBI" id="CHEBI:58210"/>
    </cofactor>
</comment>
<keyword evidence="10" id="KW-0408">Iron</keyword>
<keyword evidence="5" id="KW-0349">Heme</keyword>
<comment type="caution">
    <text evidence="22">The sequence shown here is derived from an EMBL/GenBank/DDBJ whole genome shotgun (WGS) entry which is preliminary data.</text>
</comment>
<dbReference type="InterPro" id="IPR037458">
    <property type="entry name" value="L-MDH/L-LDH_FMN-bd"/>
</dbReference>
<comment type="similarity">
    <text evidence="15">In the N-terminal section; belongs to the cytochrome b5 family.</text>
</comment>
<feature type="binding site" evidence="19">
    <location>
        <position position="283"/>
    </location>
    <ligand>
        <name>glyoxylate</name>
        <dbReference type="ChEBI" id="CHEBI:36655"/>
    </ligand>
</feature>
<feature type="binding site" evidence="19">
    <location>
        <position position="256"/>
    </location>
    <ligand>
        <name>FMN</name>
        <dbReference type="ChEBI" id="CHEBI:58210"/>
    </ligand>
</feature>
<evidence type="ECO:0000256" key="11">
    <source>
        <dbReference type="ARBA" id="ARBA00023128"/>
    </source>
</evidence>
<keyword evidence="7 19" id="KW-0288">FMN</keyword>
<dbReference type="GO" id="GO:0046872">
    <property type="term" value="F:metal ion binding"/>
    <property type="evidence" value="ECO:0007669"/>
    <property type="project" value="UniProtKB-KW"/>
</dbReference>
<comment type="cofactor">
    <cofactor evidence="2">
        <name>heme b</name>
        <dbReference type="ChEBI" id="CHEBI:60344"/>
    </cofactor>
</comment>
<gene>
    <name evidence="22" type="ORF">B0J15DRAFT_423167</name>
</gene>
<dbReference type="InterPro" id="IPR037396">
    <property type="entry name" value="FMN_HAD"/>
</dbReference>
<evidence type="ECO:0000259" key="21">
    <source>
        <dbReference type="PROSITE" id="PS51349"/>
    </source>
</evidence>
<keyword evidence="8" id="KW-0479">Metal-binding</keyword>
<evidence type="ECO:0000313" key="22">
    <source>
        <dbReference type="EMBL" id="KAH7258530.1"/>
    </source>
</evidence>
<evidence type="ECO:0000256" key="19">
    <source>
        <dbReference type="PIRSR" id="PIRSR000138-2"/>
    </source>
</evidence>
<feature type="binding site" evidence="19">
    <location>
        <position position="195"/>
    </location>
    <ligand>
        <name>glyoxylate</name>
        <dbReference type="ChEBI" id="CHEBI:36655"/>
    </ligand>
</feature>
<dbReference type="InterPro" id="IPR012133">
    <property type="entry name" value="Alpha-hydoxy_acid_DH_FMN"/>
</dbReference>
<evidence type="ECO:0000256" key="4">
    <source>
        <dbReference type="ARBA" id="ARBA00011881"/>
    </source>
</evidence>
<evidence type="ECO:0000313" key="23">
    <source>
        <dbReference type="Proteomes" id="UP000736672"/>
    </source>
</evidence>
<dbReference type="PANTHER" id="PTHR10578:SF104">
    <property type="entry name" value="CYTOCHROME B2, MITOCHONDRIAL-RELATED"/>
    <property type="match status" value="1"/>
</dbReference>
<accession>A0A9P9HJ53</accession>
<dbReference type="EC" id="1.1.2.3" evidence="16"/>
<evidence type="ECO:0000256" key="10">
    <source>
        <dbReference type="ARBA" id="ARBA00023004"/>
    </source>
</evidence>